<evidence type="ECO:0000256" key="1">
    <source>
        <dbReference type="ARBA" id="ARBA00009861"/>
    </source>
</evidence>
<keyword evidence="4" id="KW-1185">Reference proteome</keyword>
<protein>
    <submittedName>
        <fullName evidence="3">Uncharacterized protein</fullName>
    </submittedName>
</protein>
<name>A0A835M6S8_9MAGN</name>
<dbReference type="GO" id="GO:0016740">
    <property type="term" value="F:transferase activity"/>
    <property type="evidence" value="ECO:0007669"/>
    <property type="project" value="UniProtKB-KW"/>
</dbReference>
<sequence>MAALSTPLQYNCPLSQKKTPLQLACKVRGMTTLSTPSQLVYKVRRNEPELLAPATPTPYELKYLSDIDDQKSLRIQIPIVYFYTNNIVGIGMKKRDPVKVIKEAIAKALVYYYPFAGRLREGRNDKLMVECTGEGVMFIEADADVRLDQLVDDTLKPPFPCMQDLLYNVPGSNNILNCPLLLIQVISKT</sequence>
<comment type="caution">
    <text evidence="3">The sequence shown here is derived from an EMBL/GenBank/DDBJ whole genome shotgun (WGS) entry which is preliminary data.</text>
</comment>
<proteinExistence type="inferred from homology"/>
<dbReference type="Pfam" id="PF02458">
    <property type="entry name" value="Transferase"/>
    <property type="match status" value="1"/>
</dbReference>
<dbReference type="PANTHER" id="PTHR31147">
    <property type="entry name" value="ACYL TRANSFERASE 4"/>
    <property type="match status" value="1"/>
</dbReference>
<dbReference type="InterPro" id="IPR023213">
    <property type="entry name" value="CAT-like_dom_sf"/>
</dbReference>
<comment type="similarity">
    <text evidence="1">Belongs to the plant acyltransferase family.</text>
</comment>
<dbReference type="Proteomes" id="UP000631114">
    <property type="component" value="Unassembled WGS sequence"/>
</dbReference>
<gene>
    <name evidence="3" type="ORF">IFM89_019426</name>
</gene>
<dbReference type="InterPro" id="IPR050898">
    <property type="entry name" value="Plant_acyltransferase"/>
</dbReference>
<dbReference type="PANTHER" id="PTHR31147:SF66">
    <property type="entry name" value="OS05G0315700 PROTEIN"/>
    <property type="match status" value="1"/>
</dbReference>
<dbReference type="EMBL" id="JADFTS010000002">
    <property type="protein sequence ID" value="KAF9621340.1"/>
    <property type="molecule type" value="Genomic_DNA"/>
</dbReference>
<organism evidence="3 4">
    <name type="scientific">Coptis chinensis</name>
    <dbReference type="NCBI Taxonomy" id="261450"/>
    <lineage>
        <taxon>Eukaryota</taxon>
        <taxon>Viridiplantae</taxon>
        <taxon>Streptophyta</taxon>
        <taxon>Embryophyta</taxon>
        <taxon>Tracheophyta</taxon>
        <taxon>Spermatophyta</taxon>
        <taxon>Magnoliopsida</taxon>
        <taxon>Ranunculales</taxon>
        <taxon>Ranunculaceae</taxon>
        <taxon>Coptidoideae</taxon>
        <taxon>Coptis</taxon>
    </lineage>
</organism>
<accession>A0A835M6S8</accession>
<dbReference type="Gene3D" id="3.30.559.10">
    <property type="entry name" value="Chloramphenicol acetyltransferase-like domain"/>
    <property type="match status" value="1"/>
</dbReference>
<dbReference type="AlphaFoldDB" id="A0A835M6S8"/>
<evidence type="ECO:0000313" key="4">
    <source>
        <dbReference type="Proteomes" id="UP000631114"/>
    </source>
</evidence>
<keyword evidence="2" id="KW-0808">Transferase</keyword>
<evidence type="ECO:0000313" key="3">
    <source>
        <dbReference type="EMBL" id="KAF9621340.1"/>
    </source>
</evidence>
<dbReference type="OrthoDB" id="444127at2759"/>
<evidence type="ECO:0000256" key="2">
    <source>
        <dbReference type="ARBA" id="ARBA00022679"/>
    </source>
</evidence>
<reference evidence="3 4" key="1">
    <citation type="submission" date="2020-10" db="EMBL/GenBank/DDBJ databases">
        <title>The Coptis chinensis genome and diversification of protoberbering-type alkaloids.</title>
        <authorList>
            <person name="Wang B."/>
            <person name="Shu S."/>
            <person name="Song C."/>
            <person name="Liu Y."/>
        </authorList>
    </citation>
    <scope>NUCLEOTIDE SEQUENCE [LARGE SCALE GENOMIC DNA]</scope>
    <source>
        <strain evidence="3">HL-2020</strain>
        <tissue evidence="3">Leaf</tissue>
    </source>
</reference>